<evidence type="ECO:0000256" key="3">
    <source>
        <dbReference type="ARBA" id="ARBA00022714"/>
    </source>
</evidence>
<dbReference type="GO" id="GO:0046872">
    <property type="term" value="F:metal ion binding"/>
    <property type="evidence" value="ECO:0007669"/>
    <property type="project" value="UniProtKB-KW"/>
</dbReference>
<evidence type="ECO:0000313" key="10">
    <source>
        <dbReference type="EMBL" id="KWZ33264.1"/>
    </source>
</evidence>
<dbReference type="Pfam" id="PF07992">
    <property type="entry name" value="Pyr_redox_2"/>
    <property type="match status" value="1"/>
</dbReference>
<dbReference type="RefSeq" id="WP_060967407.1">
    <property type="nucleotide sequence ID" value="NZ_CM003769.1"/>
</dbReference>
<dbReference type="SUPFAM" id="SSF55424">
    <property type="entry name" value="FAD/NAD-linked reductases, dimerisation (C-terminal) domain"/>
    <property type="match status" value="1"/>
</dbReference>
<keyword evidence="6" id="KW-0560">Oxidoreductase</keyword>
<evidence type="ECO:0000256" key="7">
    <source>
        <dbReference type="ARBA" id="ARBA00023004"/>
    </source>
</evidence>
<gene>
    <name evidence="10" type="ORF">WS64_19865</name>
</gene>
<dbReference type="InterPro" id="IPR036922">
    <property type="entry name" value="Rieske_2Fe-2S_sf"/>
</dbReference>
<dbReference type="InterPro" id="IPR036188">
    <property type="entry name" value="FAD/NAD-bd_sf"/>
</dbReference>
<dbReference type="GO" id="GO:0005737">
    <property type="term" value="C:cytoplasm"/>
    <property type="evidence" value="ECO:0007669"/>
    <property type="project" value="TreeGrafter"/>
</dbReference>
<organism evidence="10 11">
    <name type="scientific">Burkholderia anthina</name>
    <dbReference type="NCBI Taxonomy" id="179879"/>
    <lineage>
        <taxon>Bacteria</taxon>
        <taxon>Pseudomonadati</taxon>
        <taxon>Pseudomonadota</taxon>
        <taxon>Betaproteobacteria</taxon>
        <taxon>Burkholderiales</taxon>
        <taxon>Burkholderiaceae</taxon>
        <taxon>Burkholderia</taxon>
        <taxon>Burkholderia cepacia complex</taxon>
    </lineage>
</organism>
<dbReference type="InterPro" id="IPR028202">
    <property type="entry name" value="Reductase_C"/>
</dbReference>
<dbReference type="AlphaFoldDB" id="A0AAW3PXG0"/>
<dbReference type="Pfam" id="PF14759">
    <property type="entry name" value="Reductase_C"/>
    <property type="match status" value="1"/>
</dbReference>
<comment type="cofactor">
    <cofactor evidence="1">
        <name>FAD</name>
        <dbReference type="ChEBI" id="CHEBI:57692"/>
    </cofactor>
</comment>
<dbReference type="InterPro" id="IPR050446">
    <property type="entry name" value="FAD-oxidoreductase/Apoptosis"/>
</dbReference>
<dbReference type="PANTHER" id="PTHR43557:SF2">
    <property type="entry name" value="RIESKE DOMAIN-CONTAINING PROTEIN-RELATED"/>
    <property type="match status" value="1"/>
</dbReference>
<sequence length="509" mass="54093">MTGSDAASSPDLTQGIALDDLADGAMIEGHVGDAAVLLVRRGDELFAVGAQCPHYGGPLAKGLLVGDTIRCPWHHAAFCLRTGEMERAPALDGLPCWRVERRDGRAVVLDARPAAVPPALKTSGLPASVVIVGGGAAAIAAAVTLRQEGYPHAITLLSADADPPYDRPNLSKDYLAGTAQADWLPLRAPSFYTDQRIDVRCNTRVARIDPAQRAVELADGSRIEYGALLLATGAEPNRLNVPGADLPHVCTLRSRADCDALIARLKTARRCVVVGASFIGLEAAAALRTRGLDVHVVAPDPHPMGRVLGDALGDTIKALHEAHGVVFHLGATPARIGPDSVTLSSGDVLPADVVLVGIGVHPNVELAQDAGLTVERGVTVDRFLQTSAPGIHAAGDIARWPDPLTGERIRVEHWVVAERQGIFAARNMLGQQRPFDAVPFFWSQHYDVTIRYVGHAAQWDRVEIDGDLGAHDCSIAYWRGNTRLAVATIARDLDNLKAEAALERQMASA</sequence>
<evidence type="ECO:0000256" key="6">
    <source>
        <dbReference type="ARBA" id="ARBA00023002"/>
    </source>
</evidence>
<feature type="domain" description="Rieske" evidence="9">
    <location>
        <begin position="13"/>
        <end position="108"/>
    </location>
</feature>
<dbReference type="Pfam" id="PF00355">
    <property type="entry name" value="Rieske"/>
    <property type="match status" value="1"/>
</dbReference>
<evidence type="ECO:0000256" key="4">
    <source>
        <dbReference type="ARBA" id="ARBA00022723"/>
    </source>
</evidence>
<dbReference type="Proteomes" id="UP000070434">
    <property type="component" value="Chromosome 3"/>
</dbReference>
<protein>
    <submittedName>
        <fullName evidence="10">Pyridine nucleotide-disulfide oxidoreductase</fullName>
    </submittedName>
</protein>
<dbReference type="PRINTS" id="PR00411">
    <property type="entry name" value="PNDRDTASEI"/>
</dbReference>
<dbReference type="Gene3D" id="3.30.390.30">
    <property type="match status" value="1"/>
</dbReference>
<name>A0AAW3PXG0_9BURK</name>
<evidence type="ECO:0000259" key="9">
    <source>
        <dbReference type="PROSITE" id="PS51296"/>
    </source>
</evidence>
<dbReference type="Gene3D" id="3.50.50.60">
    <property type="entry name" value="FAD/NAD(P)-binding domain"/>
    <property type="match status" value="2"/>
</dbReference>
<dbReference type="InterPro" id="IPR023753">
    <property type="entry name" value="FAD/NAD-binding_dom"/>
</dbReference>
<keyword evidence="7" id="KW-0408">Iron</keyword>
<dbReference type="InterPro" id="IPR017941">
    <property type="entry name" value="Rieske_2Fe-2S"/>
</dbReference>
<dbReference type="PROSITE" id="PS51296">
    <property type="entry name" value="RIESKE"/>
    <property type="match status" value="1"/>
</dbReference>
<proteinExistence type="predicted"/>
<keyword evidence="5" id="KW-0274">FAD</keyword>
<evidence type="ECO:0000313" key="11">
    <source>
        <dbReference type="Proteomes" id="UP000070434"/>
    </source>
</evidence>
<keyword evidence="4" id="KW-0479">Metal-binding</keyword>
<dbReference type="PRINTS" id="PR00368">
    <property type="entry name" value="FADPNR"/>
</dbReference>
<dbReference type="EMBL" id="LNJP01000002">
    <property type="protein sequence ID" value="KWZ33264.1"/>
    <property type="molecule type" value="Genomic_DNA"/>
</dbReference>
<accession>A0AAW3PXG0</accession>
<evidence type="ECO:0000256" key="8">
    <source>
        <dbReference type="ARBA" id="ARBA00023014"/>
    </source>
</evidence>
<dbReference type="CDD" id="cd03478">
    <property type="entry name" value="Rieske_AIFL_N"/>
    <property type="match status" value="1"/>
</dbReference>
<reference evidence="10 11" key="1">
    <citation type="submission" date="2015-11" db="EMBL/GenBank/DDBJ databases">
        <authorList>
            <person name="Sahl J."/>
            <person name="Wagner D."/>
            <person name="Keim P."/>
        </authorList>
    </citation>
    <scope>NUCLEOTIDE SEQUENCE [LARGE SCALE GENOMIC DNA]</scope>
    <source>
        <strain evidence="10 11">AZ-4-2-10-S1-D7</strain>
    </source>
</reference>
<evidence type="ECO:0000256" key="1">
    <source>
        <dbReference type="ARBA" id="ARBA00001974"/>
    </source>
</evidence>
<dbReference type="GO" id="GO:0016651">
    <property type="term" value="F:oxidoreductase activity, acting on NAD(P)H"/>
    <property type="evidence" value="ECO:0007669"/>
    <property type="project" value="TreeGrafter"/>
</dbReference>
<dbReference type="SUPFAM" id="SSF50022">
    <property type="entry name" value="ISP domain"/>
    <property type="match status" value="1"/>
</dbReference>
<keyword evidence="3" id="KW-0001">2Fe-2S</keyword>
<evidence type="ECO:0000256" key="5">
    <source>
        <dbReference type="ARBA" id="ARBA00022827"/>
    </source>
</evidence>
<keyword evidence="2" id="KW-0285">Flavoprotein</keyword>
<dbReference type="SUPFAM" id="SSF51905">
    <property type="entry name" value="FAD/NAD(P)-binding domain"/>
    <property type="match status" value="2"/>
</dbReference>
<evidence type="ECO:0000256" key="2">
    <source>
        <dbReference type="ARBA" id="ARBA00022630"/>
    </source>
</evidence>
<dbReference type="GO" id="GO:0051537">
    <property type="term" value="F:2 iron, 2 sulfur cluster binding"/>
    <property type="evidence" value="ECO:0007669"/>
    <property type="project" value="UniProtKB-KW"/>
</dbReference>
<dbReference type="PANTHER" id="PTHR43557">
    <property type="entry name" value="APOPTOSIS-INDUCING FACTOR 1"/>
    <property type="match status" value="1"/>
</dbReference>
<comment type="caution">
    <text evidence="10">The sequence shown here is derived from an EMBL/GenBank/DDBJ whole genome shotgun (WGS) entry which is preliminary data.</text>
</comment>
<dbReference type="Gene3D" id="2.102.10.10">
    <property type="entry name" value="Rieske [2Fe-2S] iron-sulphur domain"/>
    <property type="match status" value="1"/>
</dbReference>
<keyword evidence="8" id="KW-0411">Iron-sulfur</keyword>
<dbReference type="InterPro" id="IPR016156">
    <property type="entry name" value="FAD/NAD-linked_Rdtase_dimer_sf"/>
</dbReference>